<dbReference type="EMBL" id="CM037614">
    <property type="protein sequence ID" value="KAH8018131.1"/>
    <property type="molecule type" value="Genomic_DNA"/>
</dbReference>
<comment type="caution">
    <text evidence="1">The sequence shown here is derived from an EMBL/GenBank/DDBJ whole genome shotgun (WGS) entry which is preliminary data.</text>
</comment>
<keyword evidence="2" id="KW-1185">Reference proteome</keyword>
<gene>
    <name evidence="1" type="primary">POFUT2_1</name>
    <name evidence="1" type="ORF">K3G42_033709</name>
</gene>
<reference evidence="1" key="1">
    <citation type="submission" date="2021-08" db="EMBL/GenBank/DDBJ databases">
        <title>The first chromosome-level gecko genome reveals the dynamic sex chromosomes of Neotropical dwarf geckos (Sphaerodactylidae: Sphaerodactylus).</title>
        <authorList>
            <person name="Pinto B.J."/>
            <person name="Keating S.E."/>
            <person name="Gamble T."/>
        </authorList>
    </citation>
    <scope>NUCLEOTIDE SEQUENCE</scope>
    <source>
        <strain evidence="1">TG3544</strain>
    </source>
</reference>
<accession>A0ACB8GEV6</accession>
<name>A0ACB8GEV6_9SAUR</name>
<organism evidence="1 2">
    <name type="scientific">Sphaerodactylus townsendi</name>
    <dbReference type="NCBI Taxonomy" id="933632"/>
    <lineage>
        <taxon>Eukaryota</taxon>
        <taxon>Metazoa</taxon>
        <taxon>Chordata</taxon>
        <taxon>Craniata</taxon>
        <taxon>Vertebrata</taxon>
        <taxon>Euteleostomi</taxon>
        <taxon>Lepidosauria</taxon>
        <taxon>Squamata</taxon>
        <taxon>Bifurcata</taxon>
        <taxon>Gekkota</taxon>
        <taxon>Sphaerodactylidae</taxon>
        <taxon>Sphaerodactylus</taxon>
    </lineage>
</organism>
<evidence type="ECO:0000313" key="2">
    <source>
        <dbReference type="Proteomes" id="UP000827872"/>
    </source>
</evidence>
<protein>
    <submittedName>
        <fullName evidence="1">GDP-fucose protein O-fucosyltransferase 2</fullName>
    </submittedName>
</protein>
<sequence length="469" mass="52410">MAPGGPPGPVAASLLLAVVLLGAASLAPPPPEAFQAGPAASAASFPLPASAAPARRYLLYDVNPPEGFNLRRDVYIRIASLIKTLSKSEPWVLVLPPWGRLYHWQSPVIHQIQIPWFEFFDIPSLNKNIPVIEYEEFLAESGGPFIEQIYVLQNYAEGWKEGTWEEKIDERPCIDQPTYSMDKNKYYRSKRVRFLCFGFSSAALGLPVWQGFPHSPFPISSGTGTVHRKPENGTLTAPPVTRRPSQRSPTFGNEPVPRGWFWGYEETRGLELSCFSVQGSASILAPLLWNTSARSVLLDRAENLLHDHYAGKDYWDTRRSMVFAKHLRVVGDLFRATYLNSTDEKDRTQYIEDWTKMKVKLGTAIGGPYLGVHLRRKDFIWGHRSDVPSIQGAVKKITSLRKLHNLERIFIATDAVTDAWEAAEADRQDPGHSVAAAATPEGERHGAAPNDKCVGHRALPGRKCRRPHE</sequence>
<proteinExistence type="predicted"/>
<evidence type="ECO:0000313" key="1">
    <source>
        <dbReference type="EMBL" id="KAH8018131.1"/>
    </source>
</evidence>
<dbReference type="Proteomes" id="UP000827872">
    <property type="component" value="Linkage Group LG01"/>
</dbReference>